<evidence type="ECO:0008006" key="4">
    <source>
        <dbReference type="Google" id="ProtNLM"/>
    </source>
</evidence>
<protein>
    <recommendedName>
        <fullName evidence="4">DDE-1 domain-containing protein</fullName>
    </recommendedName>
</protein>
<dbReference type="Proteomes" id="UP000719766">
    <property type="component" value="Unassembled WGS sequence"/>
</dbReference>
<evidence type="ECO:0000256" key="1">
    <source>
        <dbReference type="SAM" id="MobiDB-lite"/>
    </source>
</evidence>
<dbReference type="EMBL" id="JABBWE010000005">
    <property type="protein sequence ID" value="KAG1802914.1"/>
    <property type="molecule type" value="Genomic_DNA"/>
</dbReference>
<feature type="region of interest" description="Disordered" evidence="1">
    <location>
        <begin position="101"/>
        <end position="179"/>
    </location>
</feature>
<evidence type="ECO:0000313" key="2">
    <source>
        <dbReference type="EMBL" id="KAG1802914.1"/>
    </source>
</evidence>
<organism evidence="2 3">
    <name type="scientific">Suillus plorans</name>
    <dbReference type="NCBI Taxonomy" id="116603"/>
    <lineage>
        <taxon>Eukaryota</taxon>
        <taxon>Fungi</taxon>
        <taxon>Dikarya</taxon>
        <taxon>Basidiomycota</taxon>
        <taxon>Agaricomycotina</taxon>
        <taxon>Agaricomycetes</taxon>
        <taxon>Agaricomycetidae</taxon>
        <taxon>Boletales</taxon>
        <taxon>Suillineae</taxon>
        <taxon>Suillaceae</taxon>
        <taxon>Suillus</taxon>
    </lineage>
</organism>
<comment type="caution">
    <text evidence="2">The sequence shown here is derived from an EMBL/GenBank/DDBJ whole genome shotgun (WGS) entry which is preliminary data.</text>
</comment>
<feature type="compositionally biased region" description="Polar residues" evidence="1">
    <location>
        <begin position="162"/>
        <end position="179"/>
    </location>
</feature>
<dbReference type="RefSeq" id="XP_041165811.1">
    <property type="nucleotide sequence ID" value="XM_041299656.1"/>
</dbReference>
<reference evidence="2" key="1">
    <citation type="journal article" date="2020" name="New Phytol.">
        <title>Comparative genomics reveals dynamic genome evolution in host specialist ectomycorrhizal fungi.</title>
        <authorList>
            <person name="Lofgren L.A."/>
            <person name="Nguyen N.H."/>
            <person name="Vilgalys R."/>
            <person name="Ruytinx J."/>
            <person name="Liao H.L."/>
            <person name="Branco S."/>
            <person name="Kuo A."/>
            <person name="LaButti K."/>
            <person name="Lipzen A."/>
            <person name="Andreopoulos W."/>
            <person name="Pangilinan J."/>
            <person name="Riley R."/>
            <person name="Hundley H."/>
            <person name="Na H."/>
            <person name="Barry K."/>
            <person name="Grigoriev I.V."/>
            <person name="Stajich J.E."/>
            <person name="Kennedy P.G."/>
        </authorList>
    </citation>
    <scope>NUCLEOTIDE SEQUENCE</scope>
    <source>
        <strain evidence="2">S12</strain>
    </source>
</reference>
<dbReference type="PANTHER" id="PTHR35871:SF1">
    <property type="entry name" value="CXC1-LIKE CYSTEINE CLUSTER ASSOCIATED WITH KDZ TRANSPOSASES DOMAIN-CONTAINING PROTEIN"/>
    <property type="match status" value="1"/>
</dbReference>
<feature type="region of interest" description="Disordered" evidence="1">
    <location>
        <begin position="191"/>
        <end position="225"/>
    </location>
</feature>
<accession>A0A9P7DU32</accession>
<gene>
    <name evidence="2" type="ORF">HD556DRAFT_1304152</name>
</gene>
<dbReference type="PANTHER" id="PTHR35871">
    <property type="entry name" value="EXPRESSED PROTEIN"/>
    <property type="match status" value="1"/>
</dbReference>
<feature type="compositionally biased region" description="Acidic residues" evidence="1">
    <location>
        <begin position="65"/>
        <end position="79"/>
    </location>
</feature>
<keyword evidence="3" id="KW-1185">Reference proteome</keyword>
<feature type="region of interest" description="Disordered" evidence="1">
    <location>
        <begin position="65"/>
        <end position="84"/>
    </location>
</feature>
<proteinExistence type="predicted"/>
<dbReference type="OrthoDB" id="3218065at2759"/>
<feature type="compositionally biased region" description="Low complexity" evidence="1">
    <location>
        <begin position="7"/>
        <end position="23"/>
    </location>
</feature>
<name>A0A9P7DU32_9AGAM</name>
<sequence length="395" mass="44283">MITKQQRAAAAHARAARWPCAARKTSDSNTVPATSNPAVIEIDYDSSSKQDCGYTGGVNFQFSDTEYDSATESEWSDGSESDRDSMIAMKKSAVEWKKAEKNHALGYTGNSQRTQQRRAKETQNQAAIHEEAKSSKDPQISMMHNFFKATSCESEGPDVMRRTNSTGPGPPANTITMEPTTENQNLADLVNYPSDLSNDEDSTTDDSEGNDTHTEKSASPGCRQPAVPLCKQQKLDIPYCLYFDGHDRPDVVLYRQDHFLPMMKKHEPRFIRYIGDVEKELEVQPANYVEQRLILVEHDEMTAQANDLSSKSWEASQTLEYGKNYEGYWTGEHFVKQLTKKIILAFERVHGAGHQALFLIDNSQGHSAYSEDALLTSHMNVKPGGKQACMRSGWY</sequence>
<evidence type="ECO:0000313" key="3">
    <source>
        <dbReference type="Proteomes" id="UP000719766"/>
    </source>
</evidence>
<feature type="compositionally biased region" description="Acidic residues" evidence="1">
    <location>
        <begin position="197"/>
        <end position="209"/>
    </location>
</feature>
<feature type="region of interest" description="Disordered" evidence="1">
    <location>
        <begin position="1"/>
        <end position="35"/>
    </location>
</feature>
<dbReference type="AlphaFoldDB" id="A0A9P7DU32"/>
<dbReference type="GeneID" id="64593420"/>